<evidence type="ECO:0000256" key="1">
    <source>
        <dbReference type="SAM" id="Phobius"/>
    </source>
</evidence>
<protein>
    <submittedName>
        <fullName evidence="2">Uncharacterized protein</fullName>
    </submittedName>
</protein>
<dbReference type="Proteomes" id="UP000012118">
    <property type="component" value="Unassembled WGS sequence"/>
</dbReference>
<organism evidence="2 3">
    <name type="scientific">Leptospira weilii str. UI 13098</name>
    <dbReference type="NCBI Taxonomy" id="1088542"/>
    <lineage>
        <taxon>Bacteria</taxon>
        <taxon>Pseudomonadati</taxon>
        <taxon>Spirochaetota</taxon>
        <taxon>Spirochaetia</taxon>
        <taxon>Leptospirales</taxon>
        <taxon>Leptospiraceae</taxon>
        <taxon>Leptospira</taxon>
    </lineage>
</organism>
<dbReference type="AlphaFoldDB" id="M6QF22"/>
<keyword evidence="3" id="KW-1185">Reference proteome</keyword>
<sequence length="44" mass="5255">MIYVDFRSGFLRFQNVFSYYFIVIFLNSSSFVFNILSIIGLKTF</sequence>
<evidence type="ECO:0000313" key="3">
    <source>
        <dbReference type="Proteomes" id="UP000012118"/>
    </source>
</evidence>
<feature type="transmembrane region" description="Helical" evidence="1">
    <location>
        <begin position="20"/>
        <end position="41"/>
    </location>
</feature>
<reference evidence="2 3" key="1">
    <citation type="submission" date="2013-01" db="EMBL/GenBank/DDBJ databases">
        <authorList>
            <person name="Harkins D.M."/>
            <person name="Durkin A.S."/>
            <person name="Brinkac L.M."/>
            <person name="Haft D.H."/>
            <person name="Selengut J.D."/>
            <person name="Sanka R."/>
            <person name="DePew J."/>
            <person name="Purushe J."/>
            <person name="Chanthongthip A."/>
            <person name="Lattana O."/>
            <person name="Phetsouvanh R."/>
            <person name="Newton P.N."/>
            <person name="Vinetz J.M."/>
            <person name="Sutton G.G."/>
            <person name="Nierman W.C."/>
            <person name="Fouts D.E."/>
        </authorList>
    </citation>
    <scope>NUCLEOTIDE SEQUENCE [LARGE SCALE GENOMIC DNA]</scope>
    <source>
        <strain evidence="2 3">UI 13098</strain>
    </source>
</reference>
<gene>
    <name evidence="2" type="ORF">LEP1GSC108_4167</name>
</gene>
<keyword evidence="1" id="KW-0472">Membrane</keyword>
<keyword evidence="1" id="KW-1133">Transmembrane helix</keyword>
<dbReference type="EMBL" id="AHNU02000038">
    <property type="protein sequence ID" value="EMN91093.1"/>
    <property type="molecule type" value="Genomic_DNA"/>
</dbReference>
<keyword evidence="1" id="KW-0812">Transmembrane</keyword>
<accession>M6QF22</accession>
<evidence type="ECO:0000313" key="2">
    <source>
        <dbReference type="EMBL" id="EMN91093.1"/>
    </source>
</evidence>
<name>M6QF22_9LEPT</name>
<proteinExistence type="predicted"/>
<comment type="caution">
    <text evidence="2">The sequence shown here is derived from an EMBL/GenBank/DDBJ whole genome shotgun (WGS) entry which is preliminary data.</text>
</comment>